<keyword evidence="1" id="KW-0472">Membrane</keyword>
<dbReference type="EMBL" id="AM905950">
    <property type="protein sequence ID" value="CAP20270.1"/>
    <property type="molecule type" value="Genomic_DNA"/>
</dbReference>
<geneLocation type="plasmid" evidence="2">
    <name>pYE854</name>
</geneLocation>
<keyword evidence="1" id="KW-0812">Transmembrane</keyword>
<evidence type="ECO:0000256" key="1">
    <source>
        <dbReference type="SAM" id="Phobius"/>
    </source>
</evidence>
<organism evidence="2">
    <name type="scientific">Yersinia enterocolitica</name>
    <dbReference type="NCBI Taxonomy" id="630"/>
    <lineage>
        <taxon>Bacteria</taxon>
        <taxon>Pseudomonadati</taxon>
        <taxon>Pseudomonadota</taxon>
        <taxon>Gammaproteobacteria</taxon>
        <taxon>Enterobacterales</taxon>
        <taxon>Yersiniaceae</taxon>
        <taxon>Yersinia</taxon>
    </lineage>
</organism>
<reference evidence="2" key="1">
    <citation type="journal article" date="2008" name="J. Bacteriol.">
        <title>Genetic and functional properties of the self-transmissible Yersinia enterocolitica plasmid pYE854, which mobilizes the virulence plasmid pYV.</title>
        <authorList>
            <person name="Hammerl J.A."/>
            <person name="Klein I."/>
            <person name="Lanka E."/>
            <person name="Appel B."/>
            <person name="Hertwig S."/>
        </authorList>
    </citation>
    <scope>NUCLEOTIDE SEQUENCE [LARGE SCALE GENOMIC DNA]</scope>
    <source>
        <strain evidence="2">29854</strain>
        <plasmid evidence="2">pYE854</plasmid>
    </source>
</reference>
<name>B0RL20_YEREN</name>
<dbReference type="AlphaFoldDB" id="B0RL20"/>
<feature type="transmembrane region" description="Helical" evidence="1">
    <location>
        <begin position="55"/>
        <end position="84"/>
    </location>
</feature>
<sequence length="86" mass="10530">MLLNNAFCFRAFFKRNWFLFEHIVNCLFFIFRTNDVFNFRRCFWMPRIQHKDKIALYRISFGVILYPLMVGMAIRTIGVCYFIIGR</sequence>
<accession>B0RL20</accession>
<keyword evidence="2" id="KW-0614">Plasmid</keyword>
<keyword evidence="1" id="KW-1133">Transmembrane helix</keyword>
<protein>
    <submittedName>
        <fullName evidence="2">Uncharacterized protein</fullName>
    </submittedName>
</protein>
<proteinExistence type="predicted"/>
<evidence type="ECO:0000313" key="2">
    <source>
        <dbReference type="EMBL" id="CAP20270.1"/>
    </source>
</evidence>